<evidence type="ECO:0000256" key="6">
    <source>
        <dbReference type="ARBA" id="ARBA00022801"/>
    </source>
</evidence>
<dbReference type="STRING" id="29542.A6070_14300"/>
<dbReference type="PANTHER" id="PTHR11963">
    <property type="entry name" value="LEUCINE AMINOPEPTIDASE-RELATED"/>
    <property type="match status" value="1"/>
</dbReference>
<dbReference type="CDD" id="cd00433">
    <property type="entry name" value="Peptidase_M17"/>
    <property type="match status" value="1"/>
</dbReference>
<dbReference type="Pfam" id="PF00883">
    <property type="entry name" value="Peptidase_M17"/>
    <property type="match status" value="1"/>
</dbReference>
<organism evidence="10 11">
    <name type="scientific">Syntrophotalea acetylenica</name>
    <name type="common">Pelobacter acetylenicus</name>
    <dbReference type="NCBI Taxonomy" id="29542"/>
    <lineage>
        <taxon>Bacteria</taxon>
        <taxon>Pseudomonadati</taxon>
        <taxon>Thermodesulfobacteriota</taxon>
        <taxon>Desulfuromonadia</taxon>
        <taxon>Desulfuromonadales</taxon>
        <taxon>Syntrophotaleaceae</taxon>
        <taxon>Syntrophotalea</taxon>
    </lineage>
</organism>
<dbReference type="HAMAP" id="MF_00181">
    <property type="entry name" value="Cytosol_peptidase_M17"/>
    <property type="match status" value="1"/>
</dbReference>
<comment type="function">
    <text evidence="8">Presumably involved in the processing and regular turnover of intracellular proteins. Catalyzes the removal of unsubstituted N-terminal amino acids from various peptides.</text>
</comment>
<feature type="binding site" evidence="8">
    <location>
        <position position="350"/>
    </location>
    <ligand>
        <name>Mn(2+)</name>
        <dbReference type="ChEBI" id="CHEBI:29035"/>
        <label>1</label>
    </ligand>
</feature>
<evidence type="ECO:0000256" key="7">
    <source>
        <dbReference type="ARBA" id="ARBA00023211"/>
    </source>
</evidence>
<evidence type="ECO:0000256" key="1">
    <source>
        <dbReference type="ARBA" id="ARBA00000135"/>
    </source>
</evidence>
<dbReference type="NCBIfam" id="NF002083">
    <property type="entry name" value="PRK00913.3-5"/>
    <property type="match status" value="1"/>
</dbReference>
<dbReference type="GO" id="GO:0005737">
    <property type="term" value="C:cytoplasm"/>
    <property type="evidence" value="ECO:0007669"/>
    <property type="project" value="UniProtKB-SubCell"/>
</dbReference>
<dbReference type="NCBIfam" id="NF002075">
    <property type="entry name" value="PRK00913.2-2"/>
    <property type="match status" value="1"/>
</dbReference>
<evidence type="ECO:0000313" key="10">
    <source>
        <dbReference type="EMBL" id="APG24572.1"/>
    </source>
</evidence>
<feature type="binding site" evidence="8">
    <location>
        <position position="352"/>
    </location>
    <ligand>
        <name>Mn(2+)</name>
        <dbReference type="ChEBI" id="CHEBI:29035"/>
        <label>1</label>
    </ligand>
</feature>
<dbReference type="EMBL" id="CP015518">
    <property type="protein sequence ID" value="APG24572.1"/>
    <property type="molecule type" value="Genomic_DNA"/>
</dbReference>
<dbReference type="RefSeq" id="WP_072286414.1">
    <property type="nucleotide sequence ID" value="NZ_CP015455.1"/>
</dbReference>
<dbReference type="InterPro" id="IPR023042">
    <property type="entry name" value="Peptidase_M17_leu_NH2_pept"/>
</dbReference>
<feature type="active site" evidence="8">
    <location>
        <position position="354"/>
    </location>
</feature>
<comment type="catalytic activity">
    <reaction evidence="2 8">
        <text>Release of an N-terminal amino acid, preferentially leucine, but not glutamic or aspartic acids.</text>
        <dbReference type="EC" id="3.4.11.10"/>
    </reaction>
</comment>
<dbReference type="EC" id="3.4.11.1" evidence="8"/>
<keyword evidence="7 8" id="KW-0464">Manganese</keyword>
<evidence type="ECO:0000259" key="9">
    <source>
        <dbReference type="PROSITE" id="PS00631"/>
    </source>
</evidence>
<keyword evidence="6 8" id="KW-0378">Hydrolase</keyword>
<comment type="subcellular location">
    <subcellularLocation>
        <location evidence="8">Cytoplasm</location>
    </subcellularLocation>
</comment>
<dbReference type="KEGG" id="pace:A6070_14300"/>
<name>A0A1L3GF47_SYNAC</name>
<dbReference type="Gene3D" id="3.40.220.10">
    <property type="entry name" value="Leucine Aminopeptidase, subunit E, domain 1"/>
    <property type="match status" value="1"/>
</dbReference>
<evidence type="ECO:0000256" key="5">
    <source>
        <dbReference type="ARBA" id="ARBA00022670"/>
    </source>
</evidence>
<evidence type="ECO:0000256" key="4">
    <source>
        <dbReference type="ARBA" id="ARBA00022438"/>
    </source>
</evidence>
<protein>
    <recommendedName>
        <fullName evidence="8">Probable cytosol aminopeptidase</fullName>
        <ecNumber evidence="8">3.4.11.1</ecNumber>
    </recommendedName>
    <alternativeName>
        <fullName evidence="8">Leucine aminopeptidase</fullName>
        <shortName evidence="8">LAP</shortName>
        <ecNumber evidence="8">3.4.11.10</ecNumber>
    </alternativeName>
    <alternativeName>
        <fullName evidence="8">Leucyl aminopeptidase</fullName>
    </alternativeName>
</protein>
<dbReference type="InterPro" id="IPR008283">
    <property type="entry name" value="Peptidase_M17_N"/>
</dbReference>
<comment type="cofactor">
    <cofactor evidence="8">
        <name>Mn(2+)</name>
        <dbReference type="ChEBI" id="CHEBI:29035"/>
    </cofactor>
    <text evidence="8">Binds 2 manganese ions per subunit.</text>
</comment>
<dbReference type="AlphaFoldDB" id="A0A1L3GF47"/>
<dbReference type="NCBIfam" id="NF002077">
    <property type="entry name" value="PRK00913.2-4"/>
    <property type="match status" value="1"/>
</dbReference>
<dbReference type="GO" id="GO:0006508">
    <property type="term" value="P:proteolysis"/>
    <property type="evidence" value="ECO:0007669"/>
    <property type="project" value="UniProtKB-KW"/>
</dbReference>
<dbReference type="SUPFAM" id="SSF52949">
    <property type="entry name" value="Macro domain-like"/>
    <property type="match status" value="1"/>
</dbReference>
<dbReference type="GO" id="GO:0030145">
    <property type="term" value="F:manganese ion binding"/>
    <property type="evidence" value="ECO:0007669"/>
    <property type="project" value="UniProtKB-UniRule"/>
</dbReference>
<feature type="domain" description="Cytosol aminopeptidase" evidence="9">
    <location>
        <begin position="348"/>
        <end position="355"/>
    </location>
</feature>
<accession>A0A1L3GF47</accession>
<dbReference type="Proteomes" id="UP000182264">
    <property type="component" value="Chromosome"/>
</dbReference>
<dbReference type="Pfam" id="PF02789">
    <property type="entry name" value="Peptidase_M17_N"/>
    <property type="match status" value="1"/>
</dbReference>
<dbReference type="InterPro" id="IPR011356">
    <property type="entry name" value="Leucine_aapep/pepB"/>
</dbReference>
<proteinExistence type="inferred from homology"/>
<dbReference type="Gene3D" id="3.40.630.10">
    <property type="entry name" value="Zn peptidases"/>
    <property type="match status" value="1"/>
</dbReference>
<evidence type="ECO:0000256" key="3">
    <source>
        <dbReference type="ARBA" id="ARBA00009528"/>
    </source>
</evidence>
<dbReference type="GO" id="GO:0070006">
    <property type="term" value="F:metalloaminopeptidase activity"/>
    <property type="evidence" value="ECO:0007669"/>
    <property type="project" value="InterPro"/>
</dbReference>
<dbReference type="InterPro" id="IPR000819">
    <property type="entry name" value="Peptidase_M17_C"/>
</dbReference>
<gene>
    <name evidence="8" type="primary">pepA</name>
    <name evidence="10" type="ORF">A7E75_05670</name>
</gene>
<feature type="binding site" evidence="8">
    <location>
        <position position="268"/>
    </location>
    <ligand>
        <name>Mn(2+)</name>
        <dbReference type="ChEBI" id="CHEBI:29035"/>
        <label>2</label>
    </ligand>
</feature>
<dbReference type="PANTHER" id="PTHR11963:SF23">
    <property type="entry name" value="CYTOSOL AMINOPEPTIDASE"/>
    <property type="match status" value="1"/>
</dbReference>
<feature type="binding site" evidence="8">
    <location>
        <position position="291"/>
    </location>
    <ligand>
        <name>Mn(2+)</name>
        <dbReference type="ChEBI" id="CHEBI:29035"/>
        <label>2</label>
    </ligand>
</feature>
<keyword evidence="8" id="KW-0479">Metal-binding</keyword>
<dbReference type="NCBIfam" id="NF002073">
    <property type="entry name" value="PRK00913.1-2"/>
    <property type="match status" value="1"/>
</dbReference>
<dbReference type="EC" id="3.4.11.10" evidence="8"/>
<evidence type="ECO:0000256" key="2">
    <source>
        <dbReference type="ARBA" id="ARBA00000967"/>
    </source>
</evidence>
<dbReference type="SUPFAM" id="SSF53187">
    <property type="entry name" value="Zn-dependent exopeptidases"/>
    <property type="match status" value="1"/>
</dbReference>
<dbReference type="PRINTS" id="PR00481">
    <property type="entry name" value="LAMNOPPTDASE"/>
</dbReference>
<keyword evidence="5 8" id="KW-0645">Protease</keyword>
<dbReference type="InterPro" id="IPR043472">
    <property type="entry name" value="Macro_dom-like"/>
</dbReference>
<feature type="binding site" evidence="8">
    <location>
        <position position="352"/>
    </location>
    <ligand>
        <name>Mn(2+)</name>
        <dbReference type="ChEBI" id="CHEBI:29035"/>
        <label>2</label>
    </ligand>
</feature>
<keyword evidence="4 8" id="KW-0031">Aminopeptidase</keyword>
<evidence type="ECO:0000313" key="11">
    <source>
        <dbReference type="Proteomes" id="UP000182264"/>
    </source>
</evidence>
<dbReference type="NCBIfam" id="NF002074">
    <property type="entry name" value="PRK00913.1-4"/>
    <property type="match status" value="1"/>
</dbReference>
<sequence length="499" mass="53235">MQIAAVCAPALTLETDCLILGVWQEHTDALPLRELDVSLRGALRQALDSKAFSGKEGETLLFPTGDTLPAARVLLVGLGFRAKASAAALRRATAEAALILQQQRLSEACVALSEPPPADLAADLAMQALVEGLILAGYRFDRYRTQKRDELPPRWESLRLLVAEKEFLEPSAKGLDRARRICAGVTLARDLVNEPGNVKSPEFLAEQSRQLAAKHGLRCTVLDQQDLSREKFGALLAVAGGSARPPRLIIMEYTGGNPSDKPLALIGKGVVFDSGGISLKPGEKMDEMKMDMAGAAAVLGTLDAAAALRLPVNLVGIIPAVENLPSATAYRPGDIVTALSGRTIEILNTDAEGRLILADALSYAARFEPRAIIDLATLTGACIIALGHEASAVLSNRDELARQLIAAGEDSAERVWQLPLWEDYARQIRSDIADVKNTGGRPAGTITAAAFLQQFVPDCPWAHIDIAGTAWEEKGTALRPKGATGVGVRLLIAFLMRNG</sequence>
<feature type="active site" evidence="8">
    <location>
        <position position="280"/>
    </location>
</feature>
<feature type="binding site" evidence="8">
    <location>
        <position position="273"/>
    </location>
    <ligand>
        <name>Mn(2+)</name>
        <dbReference type="ChEBI" id="CHEBI:29035"/>
        <label>2</label>
    </ligand>
</feature>
<dbReference type="PROSITE" id="PS00631">
    <property type="entry name" value="CYTOSOL_AP"/>
    <property type="match status" value="1"/>
</dbReference>
<keyword evidence="8" id="KW-0963">Cytoplasm</keyword>
<comment type="similarity">
    <text evidence="3 8">Belongs to the peptidase M17 family.</text>
</comment>
<dbReference type="OrthoDB" id="9809354at2"/>
<evidence type="ECO:0000256" key="8">
    <source>
        <dbReference type="HAMAP-Rule" id="MF_00181"/>
    </source>
</evidence>
<feature type="binding site" evidence="8">
    <location>
        <position position="273"/>
    </location>
    <ligand>
        <name>Mn(2+)</name>
        <dbReference type="ChEBI" id="CHEBI:29035"/>
        <label>1</label>
    </ligand>
</feature>
<comment type="catalytic activity">
    <reaction evidence="1 8">
        <text>Release of an N-terminal amino acid, Xaa-|-Yaa-, in which Xaa is preferably Leu, but may be other amino acids including Pro although not Arg or Lys, and Yaa may be Pro. Amino acid amides and methyl esters are also readily hydrolyzed, but rates on arylamides are exceedingly low.</text>
        <dbReference type="EC" id="3.4.11.1"/>
    </reaction>
</comment>
<keyword evidence="11" id="KW-1185">Reference proteome</keyword>
<reference evidence="10 11" key="1">
    <citation type="journal article" date="2017" name="Genome Announc.">
        <title>Complete Genome Sequences of Two Acetylene-Fermenting Pelobacter acetylenicus Strains.</title>
        <authorList>
            <person name="Sutton J.M."/>
            <person name="Baesman S.M."/>
            <person name="Fierst J.L."/>
            <person name="Poret-Peterson A.T."/>
            <person name="Oremland R.S."/>
            <person name="Dunlap D.S."/>
            <person name="Akob D.M."/>
        </authorList>
    </citation>
    <scope>NUCLEOTIDE SEQUENCE [LARGE SCALE GENOMIC DNA]</scope>
    <source>
        <strain evidence="10 11">DSM 3247</strain>
    </source>
</reference>